<evidence type="ECO:0000313" key="2">
    <source>
        <dbReference type="Proteomes" id="UP000466554"/>
    </source>
</evidence>
<dbReference type="Proteomes" id="UP000466554">
    <property type="component" value="Chromosome"/>
</dbReference>
<proteinExistence type="predicted"/>
<dbReference type="EMBL" id="AP022598">
    <property type="protein sequence ID" value="BBY78840.1"/>
    <property type="molecule type" value="Genomic_DNA"/>
</dbReference>
<organism evidence="1 2">
    <name type="scientific">Mycolicibacterium parafortuitum</name>
    <name type="common">Mycobacterium parafortuitum</name>
    <dbReference type="NCBI Taxonomy" id="39692"/>
    <lineage>
        <taxon>Bacteria</taxon>
        <taxon>Bacillati</taxon>
        <taxon>Actinomycetota</taxon>
        <taxon>Actinomycetes</taxon>
        <taxon>Mycobacteriales</taxon>
        <taxon>Mycobacteriaceae</taxon>
        <taxon>Mycolicibacterium</taxon>
    </lineage>
</organism>
<sequence>MYARLSVDTDLVHGYGDACELHASALDAVSVRLRAAGSGSVQTFGPVGASFLASLARATAAEASALARLRGVLVAGTAAAASSARDYDAADVSVAARLPGGR</sequence>
<gene>
    <name evidence="1" type="ORF">MPRF_57390</name>
</gene>
<evidence type="ECO:0000313" key="1">
    <source>
        <dbReference type="EMBL" id="BBY78840.1"/>
    </source>
</evidence>
<dbReference type="RefSeq" id="WP_104863066.1">
    <property type="nucleotide sequence ID" value="NZ_AP022598.1"/>
</dbReference>
<protein>
    <recommendedName>
        <fullName evidence="3">ESX-1 secretion-associated protein</fullName>
    </recommendedName>
</protein>
<name>A0A7I7UCM4_MYCPF</name>
<dbReference type="AlphaFoldDB" id="A0A7I7UCM4"/>
<accession>A0A7I7UCM4</accession>
<evidence type="ECO:0008006" key="3">
    <source>
        <dbReference type="Google" id="ProtNLM"/>
    </source>
</evidence>
<reference evidence="1 2" key="1">
    <citation type="journal article" date="2019" name="Emerg. Microbes Infect.">
        <title>Comprehensive subspecies identification of 175 nontuberculous mycobacteria species based on 7547 genomic profiles.</title>
        <authorList>
            <person name="Matsumoto Y."/>
            <person name="Kinjo T."/>
            <person name="Motooka D."/>
            <person name="Nabeya D."/>
            <person name="Jung N."/>
            <person name="Uechi K."/>
            <person name="Horii T."/>
            <person name="Iida T."/>
            <person name="Fujita J."/>
            <person name="Nakamura S."/>
        </authorList>
    </citation>
    <scope>NUCLEOTIDE SEQUENCE [LARGE SCALE GENOMIC DNA]</scope>
    <source>
        <strain evidence="1 2">JCM 6367</strain>
    </source>
</reference>